<dbReference type="GO" id="GO:0018826">
    <property type="term" value="F:methionine gamma-lyase activity"/>
    <property type="evidence" value="ECO:0007669"/>
    <property type="project" value="UniProtKB-EC"/>
</dbReference>
<evidence type="ECO:0000313" key="11">
    <source>
        <dbReference type="Proteomes" id="UP000014155"/>
    </source>
</evidence>
<dbReference type="InterPro" id="IPR000277">
    <property type="entry name" value="Cys/Met-Metab_PyrdxlP-dep_enz"/>
</dbReference>
<dbReference type="InterPro" id="IPR015422">
    <property type="entry name" value="PyrdxlP-dep_Trfase_small"/>
</dbReference>
<dbReference type="GO" id="GO:0005737">
    <property type="term" value="C:cytoplasm"/>
    <property type="evidence" value="ECO:0007669"/>
    <property type="project" value="TreeGrafter"/>
</dbReference>
<organism evidence="10 11">
    <name type="scientific">Ruminiclostridium cellobioparum subsp. termitidis CT1112</name>
    <dbReference type="NCBI Taxonomy" id="1195236"/>
    <lineage>
        <taxon>Bacteria</taxon>
        <taxon>Bacillati</taxon>
        <taxon>Bacillota</taxon>
        <taxon>Clostridia</taxon>
        <taxon>Eubacteriales</taxon>
        <taxon>Oscillospiraceae</taxon>
        <taxon>Ruminiclostridium</taxon>
    </lineage>
</organism>
<sequence>MNTRMSKEDICAYLGEDFYSYKGAVTPPIFQNTLFAQSHELKGEEPEFVYTRINNPTIEIAEKKIAALEEGQEARCFSSGMGAISAAIMHFVKAGSHVIAIDSIYGPTRDFLENYLARFGVETTFVPGHNTDEIESAIKKNTVLIYLESPSSLVFSLQDLEAVAKLARAKGIVTIIDNSYSTPIYQNPIKFGIDLVVHSATKYLGGHSDIVAGVVIGKKDVMDGLRNEERAMLGSCMDPHQAWLLIRGLRTLPLRVRQHQENAMAVAAFLENHPRVKYVLYPGLKSHPQYDLGKKQMEGYTGLMSFELTGGKESVVGLLRNIRHFRHGCSWGGYESLIAPVGLGKNQEELKRSCVTEGMIRIHVGLENVNTLIEDLDRCLV</sequence>
<evidence type="ECO:0000256" key="7">
    <source>
        <dbReference type="ARBA" id="ARBA00052699"/>
    </source>
</evidence>
<keyword evidence="3 8" id="KW-0663">Pyridoxal phosphate</keyword>
<comment type="similarity">
    <text evidence="2 9">Belongs to the trans-sulfuration enzymes family.</text>
</comment>
<dbReference type="GO" id="GO:0019346">
    <property type="term" value="P:transsulfuration"/>
    <property type="evidence" value="ECO:0007669"/>
    <property type="project" value="InterPro"/>
</dbReference>
<evidence type="ECO:0000256" key="2">
    <source>
        <dbReference type="ARBA" id="ARBA00009077"/>
    </source>
</evidence>
<proteinExistence type="inferred from homology"/>
<name>S0FKC1_RUMCE</name>
<gene>
    <name evidence="10" type="ORF">CTER_1687</name>
</gene>
<feature type="modified residue" description="N6-(pyridoxal phosphate)lysine" evidence="8">
    <location>
        <position position="202"/>
    </location>
</feature>
<comment type="catalytic activity">
    <reaction evidence="7">
        <text>L-methionine + H2O = methanethiol + 2-oxobutanoate + NH4(+)</text>
        <dbReference type="Rhea" id="RHEA:23800"/>
        <dbReference type="ChEBI" id="CHEBI:15377"/>
        <dbReference type="ChEBI" id="CHEBI:16007"/>
        <dbReference type="ChEBI" id="CHEBI:16763"/>
        <dbReference type="ChEBI" id="CHEBI:28938"/>
        <dbReference type="ChEBI" id="CHEBI:57844"/>
        <dbReference type="EC" id="4.4.1.11"/>
    </reaction>
    <physiologicalReaction direction="left-to-right" evidence="7">
        <dbReference type="Rhea" id="RHEA:23801"/>
    </physiologicalReaction>
</comment>
<dbReference type="RefSeq" id="WP_004625280.1">
    <property type="nucleotide sequence ID" value="NZ_AORV01000028.1"/>
</dbReference>
<dbReference type="CDD" id="cd00614">
    <property type="entry name" value="CGS_like"/>
    <property type="match status" value="1"/>
</dbReference>
<dbReference type="EMBL" id="AORV01000028">
    <property type="protein sequence ID" value="EMS72287.1"/>
    <property type="molecule type" value="Genomic_DNA"/>
</dbReference>
<dbReference type="PIRSF" id="PIRSF001434">
    <property type="entry name" value="CGS"/>
    <property type="match status" value="1"/>
</dbReference>
<dbReference type="PANTHER" id="PTHR11808">
    <property type="entry name" value="TRANS-SULFURATION ENZYME FAMILY MEMBER"/>
    <property type="match status" value="1"/>
</dbReference>
<evidence type="ECO:0000313" key="10">
    <source>
        <dbReference type="EMBL" id="EMS72287.1"/>
    </source>
</evidence>
<evidence type="ECO:0000256" key="6">
    <source>
        <dbReference type="ARBA" id="ARBA00048780"/>
    </source>
</evidence>
<dbReference type="PANTHER" id="PTHR11808:SF80">
    <property type="entry name" value="CYSTATHIONINE GAMMA-LYASE"/>
    <property type="match status" value="1"/>
</dbReference>
<dbReference type="PATRIC" id="fig|1195236.3.peg.2017"/>
<evidence type="ECO:0000256" key="1">
    <source>
        <dbReference type="ARBA" id="ARBA00001933"/>
    </source>
</evidence>
<comment type="catalytic activity">
    <reaction evidence="6">
        <text>L-homocysteine + H2O = 2-oxobutanoate + hydrogen sulfide + NH4(+) + H(+)</text>
        <dbReference type="Rhea" id="RHEA:14501"/>
        <dbReference type="ChEBI" id="CHEBI:15377"/>
        <dbReference type="ChEBI" id="CHEBI:15378"/>
        <dbReference type="ChEBI" id="CHEBI:16763"/>
        <dbReference type="ChEBI" id="CHEBI:28938"/>
        <dbReference type="ChEBI" id="CHEBI:29919"/>
        <dbReference type="ChEBI" id="CHEBI:58199"/>
        <dbReference type="EC" id="4.4.1.2"/>
    </reaction>
    <physiologicalReaction direction="left-to-right" evidence="6">
        <dbReference type="Rhea" id="RHEA:14502"/>
    </physiologicalReaction>
</comment>
<reference evidence="10 11" key="1">
    <citation type="journal article" date="2013" name="Genome Announc.">
        <title>Draft Genome Sequence of the Cellulolytic, Mesophilic, Anaerobic Bacterium Clostridium termitidis Strain CT1112 (DSM 5398).</title>
        <authorList>
            <person name="Lal S."/>
            <person name="Ramachandran U."/>
            <person name="Zhang X."/>
            <person name="Munir R."/>
            <person name="Sparling R."/>
            <person name="Levin D.B."/>
        </authorList>
    </citation>
    <scope>NUCLEOTIDE SEQUENCE [LARGE SCALE GENOMIC DNA]</scope>
    <source>
        <strain evidence="10 11">CT1112</strain>
    </source>
</reference>
<dbReference type="InterPro" id="IPR054542">
    <property type="entry name" value="Cys_met_metab_PP"/>
</dbReference>
<evidence type="ECO:0000256" key="8">
    <source>
        <dbReference type="PIRSR" id="PIRSR001434-2"/>
    </source>
</evidence>
<dbReference type="InterPro" id="IPR015421">
    <property type="entry name" value="PyrdxlP-dep_Trfase_major"/>
</dbReference>
<dbReference type="FunFam" id="3.40.640.10:FF:000046">
    <property type="entry name" value="Cystathionine gamma-lyase"/>
    <property type="match status" value="1"/>
</dbReference>
<dbReference type="GO" id="GO:0047982">
    <property type="term" value="F:homocysteine desulfhydrase activity"/>
    <property type="evidence" value="ECO:0007669"/>
    <property type="project" value="UniProtKB-EC"/>
</dbReference>
<accession>S0FKC1</accession>
<dbReference type="Pfam" id="PF01053">
    <property type="entry name" value="Cys_Met_Meta_PP"/>
    <property type="match status" value="1"/>
</dbReference>
<dbReference type="InterPro" id="IPR015424">
    <property type="entry name" value="PyrdxlP-dep_Trfase"/>
</dbReference>
<dbReference type="AlphaFoldDB" id="S0FKC1"/>
<comment type="cofactor">
    <cofactor evidence="1 9">
        <name>pyridoxal 5'-phosphate</name>
        <dbReference type="ChEBI" id="CHEBI:597326"/>
    </cofactor>
</comment>
<dbReference type="GO" id="GO:0030170">
    <property type="term" value="F:pyridoxal phosphate binding"/>
    <property type="evidence" value="ECO:0007669"/>
    <property type="project" value="InterPro"/>
</dbReference>
<dbReference type="Gene3D" id="3.90.1150.10">
    <property type="entry name" value="Aspartate Aminotransferase, domain 1"/>
    <property type="match status" value="1"/>
</dbReference>
<dbReference type="Gene3D" id="3.40.640.10">
    <property type="entry name" value="Type I PLP-dependent aspartate aminotransferase-like (Major domain)"/>
    <property type="match status" value="1"/>
</dbReference>
<keyword evidence="10" id="KW-0456">Lyase</keyword>
<keyword evidence="11" id="KW-1185">Reference proteome</keyword>
<comment type="caution">
    <text evidence="10">The sequence shown here is derived from an EMBL/GenBank/DDBJ whole genome shotgun (WGS) entry which is preliminary data.</text>
</comment>
<evidence type="ECO:0000256" key="3">
    <source>
        <dbReference type="ARBA" id="ARBA00022898"/>
    </source>
</evidence>
<evidence type="ECO:0000256" key="9">
    <source>
        <dbReference type="RuleBase" id="RU362118"/>
    </source>
</evidence>
<dbReference type="Proteomes" id="UP000014155">
    <property type="component" value="Unassembled WGS sequence"/>
</dbReference>
<protein>
    <recommendedName>
        <fullName evidence="4">homocysteine desulfhydrase</fullName>
        <ecNumber evidence="4">4.4.1.2</ecNumber>
    </recommendedName>
    <alternativeName>
        <fullName evidence="5">Homocysteine desulfhydrase</fullName>
    </alternativeName>
</protein>
<dbReference type="EC" id="4.4.1.2" evidence="4"/>
<dbReference type="SUPFAM" id="SSF53383">
    <property type="entry name" value="PLP-dependent transferases"/>
    <property type="match status" value="1"/>
</dbReference>
<dbReference type="PROSITE" id="PS00868">
    <property type="entry name" value="CYS_MET_METAB_PP"/>
    <property type="match status" value="1"/>
</dbReference>
<dbReference type="eggNOG" id="COG0626">
    <property type="taxonomic scope" value="Bacteria"/>
</dbReference>
<dbReference type="STRING" id="1195236.CTER_1687"/>
<evidence type="ECO:0000256" key="4">
    <source>
        <dbReference type="ARBA" id="ARBA00047175"/>
    </source>
</evidence>
<evidence type="ECO:0000256" key="5">
    <source>
        <dbReference type="ARBA" id="ARBA00047199"/>
    </source>
</evidence>